<dbReference type="Gene3D" id="3.40.50.150">
    <property type="entry name" value="Vaccinia Virus protein VP39"/>
    <property type="match status" value="1"/>
</dbReference>
<feature type="domain" description="Methyltransferase type 11" evidence="1">
    <location>
        <begin position="41"/>
        <end position="132"/>
    </location>
</feature>
<dbReference type="InterPro" id="IPR029063">
    <property type="entry name" value="SAM-dependent_MTases_sf"/>
</dbReference>
<dbReference type="PANTHER" id="PTHR43861:SF1">
    <property type="entry name" value="TRANS-ACONITATE 2-METHYLTRANSFERASE"/>
    <property type="match status" value="1"/>
</dbReference>
<sequence length="258" mass="28807">MRNEHSGEWHAEHYDAHISYVSRLGKSLLEVLEPKEGERILDLGCGTGDLASEISSCGAECVGLDSSEAMVKEARRKYPDIRFVHGDGHSFRFPDERPFDAVFSNAALHWMTRPGEVAESIRGALRPGGRFVAELGGQGNVARIRGALSAQLQAAGVDVASRNPWYFPILGEYTALLERYGLEVRFAELFDRPTPFGDGENGLRHWLDAFAGRLLEGLDAQTKERIYEGCEKALRAELYDGIRWIGDYRRLRVLAVKV</sequence>
<proteinExistence type="predicted"/>
<organism evidence="2 3">
    <name type="scientific">Paenibacillus gyeongsangnamensis</name>
    <dbReference type="NCBI Taxonomy" id="3388067"/>
    <lineage>
        <taxon>Bacteria</taxon>
        <taxon>Bacillati</taxon>
        <taxon>Bacillota</taxon>
        <taxon>Bacilli</taxon>
        <taxon>Bacillales</taxon>
        <taxon>Paenibacillaceae</taxon>
        <taxon>Paenibacillus</taxon>
    </lineage>
</organism>
<evidence type="ECO:0000313" key="3">
    <source>
        <dbReference type="Proteomes" id="UP001527882"/>
    </source>
</evidence>
<dbReference type="GO" id="GO:0032259">
    <property type="term" value="P:methylation"/>
    <property type="evidence" value="ECO:0007669"/>
    <property type="project" value="UniProtKB-KW"/>
</dbReference>
<dbReference type="Proteomes" id="UP001527882">
    <property type="component" value="Unassembled WGS sequence"/>
</dbReference>
<evidence type="ECO:0000259" key="1">
    <source>
        <dbReference type="Pfam" id="PF08241"/>
    </source>
</evidence>
<keyword evidence="2" id="KW-0808">Transferase</keyword>
<name>A0ABT4Q9I3_9BACL</name>
<dbReference type="CDD" id="cd02440">
    <property type="entry name" value="AdoMet_MTases"/>
    <property type="match status" value="1"/>
</dbReference>
<dbReference type="PANTHER" id="PTHR43861">
    <property type="entry name" value="TRANS-ACONITATE 2-METHYLTRANSFERASE-RELATED"/>
    <property type="match status" value="1"/>
</dbReference>
<accession>A0ABT4Q9I3</accession>
<keyword evidence="3" id="KW-1185">Reference proteome</keyword>
<reference evidence="2 3" key="1">
    <citation type="submission" date="2022-12" db="EMBL/GenBank/DDBJ databases">
        <title>Draft genome sequence of Paenibacillus sp. dW9.</title>
        <authorList>
            <person name="Choi E.-W."/>
            <person name="Kim D.-U."/>
        </authorList>
    </citation>
    <scope>NUCLEOTIDE SEQUENCE [LARGE SCALE GENOMIC DNA]</scope>
    <source>
        <strain evidence="3">dW9</strain>
    </source>
</reference>
<dbReference type="Pfam" id="PF08241">
    <property type="entry name" value="Methyltransf_11"/>
    <property type="match status" value="1"/>
</dbReference>
<dbReference type="SUPFAM" id="SSF53335">
    <property type="entry name" value="S-adenosyl-L-methionine-dependent methyltransferases"/>
    <property type="match status" value="1"/>
</dbReference>
<keyword evidence="2" id="KW-0489">Methyltransferase</keyword>
<dbReference type="EMBL" id="JAQAGZ010000008">
    <property type="protein sequence ID" value="MCZ8513540.1"/>
    <property type="molecule type" value="Genomic_DNA"/>
</dbReference>
<dbReference type="GO" id="GO:0008168">
    <property type="term" value="F:methyltransferase activity"/>
    <property type="evidence" value="ECO:0007669"/>
    <property type="project" value="UniProtKB-KW"/>
</dbReference>
<gene>
    <name evidence="2" type="ORF">O9H85_14070</name>
</gene>
<protein>
    <submittedName>
        <fullName evidence="2">Class I SAM-dependent methyltransferase</fullName>
    </submittedName>
</protein>
<comment type="caution">
    <text evidence="2">The sequence shown here is derived from an EMBL/GenBank/DDBJ whole genome shotgun (WGS) entry which is preliminary data.</text>
</comment>
<evidence type="ECO:0000313" key="2">
    <source>
        <dbReference type="EMBL" id="MCZ8513540.1"/>
    </source>
</evidence>
<dbReference type="InterPro" id="IPR013216">
    <property type="entry name" value="Methyltransf_11"/>
</dbReference>
<dbReference type="RefSeq" id="WP_269882060.1">
    <property type="nucleotide sequence ID" value="NZ_JAQAGZ010000008.1"/>
</dbReference>